<dbReference type="EMBL" id="CP025958">
    <property type="protein sequence ID" value="AWM41153.1"/>
    <property type="molecule type" value="Genomic_DNA"/>
</dbReference>
<dbReference type="AlphaFoldDB" id="A0A2Z3H563"/>
<proteinExistence type="predicted"/>
<name>A0A2Z3H563_9BACT</name>
<reference evidence="1 2" key="1">
    <citation type="submission" date="2018-01" db="EMBL/GenBank/DDBJ databases">
        <title>G. obscuriglobus.</title>
        <authorList>
            <person name="Franke J."/>
            <person name="Blomberg W."/>
            <person name="Selmecki A."/>
        </authorList>
    </citation>
    <scope>NUCLEOTIDE SEQUENCE [LARGE SCALE GENOMIC DNA]</scope>
    <source>
        <strain evidence="1 2">DSM 5831</strain>
    </source>
</reference>
<dbReference type="OrthoDB" id="270701at2"/>
<evidence type="ECO:0000313" key="2">
    <source>
        <dbReference type="Proteomes" id="UP000245802"/>
    </source>
</evidence>
<dbReference type="KEGG" id="gog:C1280_31965"/>
<evidence type="ECO:0000313" key="1">
    <source>
        <dbReference type="EMBL" id="AWM41153.1"/>
    </source>
</evidence>
<organism evidence="1 2">
    <name type="scientific">Gemmata obscuriglobus</name>
    <dbReference type="NCBI Taxonomy" id="114"/>
    <lineage>
        <taxon>Bacteria</taxon>
        <taxon>Pseudomonadati</taxon>
        <taxon>Planctomycetota</taxon>
        <taxon>Planctomycetia</taxon>
        <taxon>Gemmatales</taxon>
        <taxon>Gemmataceae</taxon>
        <taxon>Gemmata</taxon>
    </lineage>
</organism>
<protein>
    <submittedName>
        <fullName evidence="1">Uncharacterized protein</fullName>
    </submittedName>
</protein>
<sequence length="148" mass="16695">MRVELFGLVMESPSVTFYLWSPWRCSALEHKLFDALKSLPNSSIETVGDEIRLHIVEAKGWRAAVQNLSRVLKGWQEEASDAGKDERRGWRWLLEADTDASGYDMQGEKTSFWAYIRLSIDRGGPGEAEKGEDIDLNGFGVQVSGEKE</sequence>
<dbReference type="Proteomes" id="UP000245802">
    <property type="component" value="Chromosome"/>
</dbReference>
<accession>A0A2Z3H563</accession>
<dbReference type="RefSeq" id="WP_010039629.1">
    <property type="nucleotide sequence ID" value="NZ_CP025958.1"/>
</dbReference>
<gene>
    <name evidence="1" type="ORF">C1280_31965</name>
</gene>
<keyword evidence="2" id="KW-1185">Reference proteome</keyword>